<dbReference type="InterPro" id="IPR004090">
    <property type="entry name" value="Chemotax_Me-accpt_rcpt"/>
</dbReference>
<dbReference type="GO" id="GO:0052131">
    <property type="term" value="P:positive aerotaxis"/>
    <property type="evidence" value="ECO:0007669"/>
    <property type="project" value="UniProtKB-ARBA"/>
</dbReference>
<dbReference type="SMART" id="SM00091">
    <property type="entry name" value="PAS"/>
    <property type="match status" value="1"/>
</dbReference>
<accession>A0A9X1LFS5</accession>
<dbReference type="FunFam" id="1.10.287.950:FF:000001">
    <property type="entry name" value="Methyl-accepting chemotaxis sensory transducer"/>
    <property type="match status" value="1"/>
</dbReference>
<dbReference type="PANTHER" id="PTHR32089">
    <property type="entry name" value="METHYL-ACCEPTING CHEMOTAXIS PROTEIN MCPB"/>
    <property type="match status" value="1"/>
</dbReference>
<dbReference type="Proteomes" id="UP001139095">
    <property type="component" value="Unassembled WGS sequence"/>
</dbReference>
<evidence type="ECO:0000256" key="5">
    <source>
        <dbReference type="ARBA" id="ARBA00022519"/>
    </source>
</evidence>
<keyword evidence="9 11" id="KW-0807">Transducer</keyword>
<name>A0A9X1LFS5_9GAMM</name>
<feature type="domain" description="PAS" evidence="14">
    <location>
        <begin position="21"/>
        <end position="76"/>
    </location>
</feature>
<dbReference type="Gene3D" id="1.10.287.950">
    <property type="entry name" value="Methyl-accepting chemotaxis protein"/>
    <property type="match status" value="1"/>
</dbReference>
<comment type="subcellular location">
    <subcellularLocation>
        <location evidence="1">Cell inner membrane</location>
        <topology evidence="1">Multi-pass membrane protein</topology>
    </subcellularLocation>
</comment>
<evidence type="ECO:0000256" key="7">
    <source>
        <dbReference type="ARBA" id="ARBA00022989"/>
    </source>
</evidence>
<evidence type="ECO:0000256" key="11">
    <source>
        <dbReference type="PROSITE-ProRule" id="PRU00284"/>
    </source>
</evidence>
<organism evidence="16 17">
    <name type="scientific">Marinomonas algarum</name>
    <dbReference type="NCBI Taxonomy" id="2883105"/>
    <lineage>
        <taxon>Bacteria</taxon>
        <taxon>Pseudomonadati</taxon>
        <taxon>Pseudomonadota</taxon>
        <taxon>Gammaproteobacteria</taxon>
        <taxon>Oceanospirillales</taxon>
        <taxon>Oceanospirillaceae</taxon>
        <taxon>Marinomonas</taxon>
    </lineage>
</organism>
<evidence type="ECO:0000256" key="12">
    <source>
        <dbReference type="SAM" id="Phobius"/>
    </source>
</evidence>
<dbReference type="FunFam" id="3.30.450.20:FF:000046">
    <property type="entry name" value="Aerotaxis sensor receptor"/>
    <property type="match status" value="1"/>
</dbReference>
<evidence type="ECO:0000259" key="14">
    <source>
        <dbReference type="PROSITE" id="PS50112"/>
    </source>
</evidence>
<dbReference type="InterPro" id="IPR000014">
    <property type="entry name" value="PAS"/>
</dbReference>
<dbReference type="PANTHER" id="PTHR32089:SF74">
    <property type="entry name" value="METHYL-ACCEPTING CHEMOTAXIS PROTEIN AER"/>
    <property type="match status" value="1"/>
</dbReference>
<reference evidence="16" key="1">
    <citation type="submission" date="2021-10" db="EMBL/GenBank/DDBJ databases">
        <title>Marinomonas pontica sp. nov., isolated from the Black Sea.</title>
        <authorList>
            <person name="Zhao L.-H."/>
            <person name="Xue J.-H."/>
        </authorList>
    </citation>
    <scope>NUCLEOTIDE SEQUENCE</scope>
    <source>
        <strain evidence="16">E8</strain>
    </source>
</reference>
<feature type="transmembrane region" description="Helical" evidence="12">
    <location>
        <begin position="147"/>
        <end position="170"/>
    </location>
</feature>
<dbReference type="InterPro" id="IPR000727">
    <property type="entry name" value="T_SNARE_dom"/>
</dbReference>
<evidence type="ECO:0000259" key="13">
    <source>
        <dbReference type="PROSITE" id="PS50111"/>
    </source>
</evidence>
<dbReference type="RefSeq" id="WP_226755505.1">
    <property type="nucleotide sequence ID" value="NZ_JAJATW010000044.1"/>
</dbReference>
<dbReference type="PROSITE" id="PS50192">
    <property type="entry name" value="T_SNARE"/>
    <property type="match status" value="1"/>
</dbReference>
<evidence type="ECO:0000256" key="4">
    <source>
        <dbReference type="ARBA" id="ARBA00022500"/>
    </source>
</evidence>
<keyword evidence="7 12" id="KW-1133">Transmembrane helix</keyword>
<keyword evidence="6 12" id="KW-0812">Transmembrane</keyword>
<proteinExistence type="inferred from homology"/>
<evidence type="ECO:0000256" key="6">
    <source>
        <dbReference type="ARBA" id="ARBA00022692"/>
    </source>
</evidence>
<dbReference type="PROSITE" id="PS50111">
    <property type="entry name" value="CHEMOTAXIS_TRANSDUC_2"/>
    <property type="match status" value="1"/>
</dbReference>
<evidence type="ECO:0000256" key="8">
    <source>
        <dbReference type="ARBA" id="ARBA00023136"/>
    </source>
</evidence>
<feature type="domain" description="Methyl-accepting transducer" evidence="13">
    <location>
        <begin position="245"/>
        <end position="481"/>
    </location>
</feature>
<dbReference type="Gene3D" id="3.30.450.20">
    <property type="entry name" value="PAS domain"/>
    <property type="match status" value="1"/>
</dbReference>
<dbReference type="GO" id="GO:0004888">
    <property type="term" value="F:transmembrane signaling receptor activity"/>
    <property type="evidence" value="ECO:0007669"/>
    <property type="project" value="InterPro"/>
</dbReference>
<evidence type="ECO:0000259" key="15">
    <source>
        <dbReference type="PROSITE" id="PS50192"/>
    </source>
</evidence>
<evidence type="ECO:0000256" key="9">
    <source>
        <dbReference type="ARBA" id="ARBA00023224"/>
    </source>
</evidence>
<protein>
    <submittedName>
        <fullName evidence="16">Methyl-accepting chemotaxis protein</fullName>
    </submittedName>
</protein>
<dbReference type="GO" id="GO:0005886">
    <property type="term" value="C:plasma membrane"/>
    <property type="evidence" value="ECO:0007669"/>
    <property type="project" value="UniProtKB-SubCell"/>
</dbReference>
<dbReference type="CDD" id="cd11386">
    <property type="entry name" value="MCP_signal"/>
    <property type="match status" value="1"/>
</dbReference>
<dbReference type="CDD" id="cd00130">
    <property type="entry name" value="PAS"/>
    <property type="match status" value="1"/>
</dbReference>
<dbReference type="Pfam" id="PF08447">
    <property type="entry name" value="PAS_3"/>
    <property type="match status" value="1"/>
</dbReference>
<dbReference type="PRINTS" id="PR00260">
    <property type="entry name" value="CHEMTRNSDUCR"/>
</dbReference>
<dbReference type="NCBIfam" id="TIGR00229">
    <property type="entry name" value="sensory_box"/>
    <property type="match status" value="1"/>
</dbReference>
<evidence type="ECO:0000256" key="2">
    <source>
        <dbReference type="ARBA" id="ARBA00022475"/>
    </source>
</evidence>
<keyword evidence="4" id="KW-0145">Chemotaxis</keyword>
<dbReference type="SMART" id="SM00283">
    <property type="entry name" value="MA"/>
    <property type="match status" value="1"/>
</dbReference>
<dbReference type="SUPFAM" id="SSF58104">
    <property type="entry name" value="Methyl-accepting chemotaxis protein (MCP) signaling domain"/>
    <property type="match status" value="1"/>
</dbReference>
<comment type="similarity">
    <text evidence="10">Belongs to the methyl-accepting chemotaxis (MCP) protein family.</text>
</comment>
<evidence type="ECO:0000256" key="3">
    <source>
        <dbReference type="ARBA" id="ARBA00022481"/>
    </source>
</evidence>
<evidence type="ECO:0000256" key="1">
    <source>
        <dbReference type="ARBA" id="ARBA00004429"/>
    </source>
</evidence>
<sequence>MRNNMPITNKEHTFDGSTKLITVTDKTGVILSCNKAFVNISGFEEHELIGQPHNLVRHPDMPTQAYEVMWDHLKAGKPWMGMVKNRCKNGDYYWVDAYITPVTENGHIIGYESVRSCPKREDVERADKLYKNINAGKKLKTTTPISLPNLFLVLALAGCAALFITGYTIASQIELLLTVLTYAAWSTARSKTAFNSLNAMLKNSFSHPLAVCSYTDDIGPIGELKVSILSQISHLNTVISRIESAAANVARESDKSASLTNLMQQSIASQQNETCQVATAINEMTSAIEEVSKHVGNTATHAETANQLALEGTDVANTTHRAIEKLKDTVQEIGRSVHGVSDQTTKIAQAAQIIEQIAEQTNLLALNAAIEAARAGEQGRGFAVVADEVRSLAHRTQESTKEIYTIVEELTERASDAVQISENGSKDAEKGLSHVIESGEMLTGISKAVSQIATMSTQMATAVEEQAYVAGDIKTQVANIADIAGSSTQSSNELFETITYLNNISDELHELVVRFKG</sequence>
<comment type="caution">
    <text evidence="16">The sequence shown here is derived from an EMBL/GenBank/DDBJ whole genome shotgun (WGS) entry which is preliminary data.</text>
</comment>
<dbReference type="EMBL" id="JAJATW010000044">
    <property type="protein sequence ID" value="MCB5163168.1"/>
    <property type="molecule type" value="Genomic_DNA"/>
</dbReference>
<dbReference type="InterPro" id="IPR035965">
    <property type="entry name" value="PAS-like_dom_sf"/>
</dbReference>
<dbReference type="InterPro" id="IPR004089">
    <property type="entry name" value="MCPsignal_dom"/>
</dbReference>
<evidence type="ECO:0000313" key="17">
    <source>
        <dbReference type="Proteomes" id="UP001139095"/>
    </source>
</evidence>
<keyword evidence="17" id="KW-1185">Reference proteome</keyword>
<feature type="domain" description="T-SNARE coiled-coil homology" evidence="15">
    <location>
        <begin position="432"/>
        <end position="494"/>
    </location>
</feature>
<dbReference type="Pfam" id="PF00015">
    <property type="entry name" value="MCPsignal"/>
    <property type="match status" value="1"/>
</dbReference>
<keyword evidence="8 12" id="KW-0472">Membrane</keyword>
<dbReference type="PROSITE" id="PS50112">
    <property type="entry name" value="PAS"/>
    <property type="match status" value="1"/>
</dbReference>
<dbReference type="SUPFAM" id="SSF55785">
    <property type="entry name" value="PYP-like sensor domain (PAS domain)"/>
    <property type="match status" value="1"/>
</dbReference>
<keyword evidence="2" id="KW-1003">Cell membrane</keyword>
<evidence type="ECO:0000256" key="10">
    <source>
        <dbReference type="ARBA" id="ARBA00029447"/>
    </source>
</evidence>
<gene>
    <name evidence="16" type="ORF">LG368_15000</name>
</gene>
<dbReference type="GO" id="GO:0007165">
    <property type="term" value="P:signal transduction"/>
    <property type="evidence" value="ECO:0007669"/>
    <property type="project" value="UniProtKB-KW"/>
</dbReference>
<keyword evidence="5" id="KW-0997">Cell inner membrane</keyword>
<keyword evidence="3" id="KW-0488">Methylation</keyword>
<evidence type="ECO:0000313" key="16">
    <source>
        <dbReference type="EMBL" id="MCB5163168.1"/>
    </source>
</evidence>
<dbReference type="InterPro" id="IPR013655">
    <property type="entry name" value="PAS_fold_3"/>
</dbReference>
<dbReference type="AlphaFoldDB" id="A0A9X1LFS5"/>